<evidence type="ECO:0000313" key="1">
    <source>
        <dbReference type="EMBL" id="MBU5668292.1"/>
    </source>
</evidence>
<reference evidence="1 2" key="1">
    <citation type="submission" date="2021-06" db="EMBL/GenBank/DDBJ databases">
        <authorList>
            <person name="Sun Q."/>
            <person name="Li D."/>
        </authorList>
    </citation>
    <scope>NUCLEOTIDE SEQUENCE [LARGE SCALE GENOMIC DNA]</scope>
    <source>
        <strain evidence="1 2">MSJ-1</strain>
    </source>
</reference>
<gene>
    <name evidence="1" type="ORF">KQI68_00405</name>
</gene>
<name>A0ABS6FDQ3_9FIRM</name>
<proteinExistence type="predicted"/>
<dbReference type="Proteomes" id="UP000783742">
    <property type="component" value="Unassembled WGS sequence"/>
</dbReference>
<evidence type="ECO:0000313" key="2">
    <source>
        <dbReference type="Proteomes" id="UP000783742"/>
    </source>
</evidence>
<protein>
    <recommendedName>
        <fullName evidence="3">DUF4340 domain-containing protein</fullName>
    </recommendedName>
</protein>
<evidence type="ECO:0008006" key="3">
    <source>
        <dbReference type="Google" id="ProtNLM"/>
    </source>
</evidence>
<accession>A0ABS6FDQ3</accession>
<organism evidence="1 2">
    <name type="scientific">Peptoniphilus ovalis</name>
    <dbReference type="NCBI Taxonomy" id="2841503"/>
    <lineage>
        <taxon>Bacteria</taxon>
        <taxon>Bacillati</taxon>
        <taxon>Bacillota</taxon>
        <taxon>Tissierellia</taxon>
        <taxon>Tissierellales</taxon>
        <taxon>Peptoniphilaceae</taxon>
        <taxon>Peptoniphilus</taxon>
    </lineage>
</organism>
<comment type="caution">
    <text evidence="1">The sequence shown here is derived from an EMBL/GenBank/DDBJ whole genome shotgun (WGS) entry which is preliminary data.</text>
</comment>
<sequence>MKKKNFFIVIILILLAVFSVERFNRYPKKVVATILYTIDDRILNFTDDYFTGLGLKDIYFKIKDTGDYTFSVEMKKNHRPMVSVYNIENASNKSRLFYSKINENEEIKTKGEKIINNEVYLYRPEITETPLYIDNNNIKALSDNSTALKDLGINPLDENLFPYPITILEKNNNLKKYIKREWNKILRSTAVSEISENKYEIRVKTEDLEDLVEKIYEFYEREDNNLYSYLSNKLVRDKDNILENLRFTKNLVFYLETDEEKNIFKLYSKDEKYNLEIGNEFTLKIPGRYIFIEPEENNTFNTVKGRIDNRIFRMSYYPDSKKLIYRDKYSSVKLFVLENVKSKSLKVISSLDGMKYSEINFNLDTNAKKITKEKNYIELLKLDQENWAKLKSGDISEGSF</sequence>
<dbReference type="EMBL" id="JAHLQO010000001">
    <property type="protein sequence ID" value="MBU5668292.1"/>
    <property type="molecule type" value="Genomic_DNA"/>
</dbReference>
<dbReference type="RefSeq" id="WP_216547948.1">
    <property type="nucleotide sequence ID" value="NZ_JAHLQO010000001.1"/>
</dbReference>
<keyword evidence="2" id="KW-1185">Reference proteome</keyword>